<proteinExistence type="predicted"/>
<gene>
    <name evidence="1" type="ORF">E2562_038153</name>
</gene>
<accession>A0A6G1CXN6</accession>
<evidence type="ECO:0000313" key="2">
    <source>
        <dbReference type="Proteomes" id="UP000479710"/>
    </source>
</evidence>
<feature type="non-terminal residue" evidence="1">
    <location>
        <position position="1"/>
    </location>
</feature>
<dbReference type="Proteomes" id="UP000479710">
    <property type="component" value="Unassembled WGS sequence"/>
</dbReference>
<evidence type="ECO:0000313" key="1">
    <source>
        <dbReference type="EMBL" id="KAF0904867.1"/>
    </source>
</evidence>
<protein>
    <submittedName>
        <fullName evidence="1">Uncharacterized protein</fullName>
    </submittedName>
</protein>
<reference evidence="1 2" key="1">
    <citation type="submission" date="2019-11" db="EMBL/GenBank/DDBJ databases">
        <title>Whole genome sequence of Oryza granulata.</title>
        <authorList>
            <person name="Li W."/>
        </authorList>
    </citation>
    <scope>NUCLEOTIDE SEQUENCE [LARGE SCALE GENOMIC DNA]</scope>
    <source>
        <strain evidence="2">cv. Menghai</strain>
        <tissue evidence="1">Leaf</tissue>
    </source>
</reference>
<keyword evidence="2" id="KW-1185">Reference proteome</keyword>
<name>A0A6G1CXN6_9ORYZ</name>
<dbReference type="EMBL" id="SPHZ02000008">
    <property type="protein sequence ID" value="KAF0904867.1"/>
    <property type="molecule type" value="Genomic_DNA"/>
</dbReference>
<sequence>DSVCFGAILSPTPLLCTMLEAAANGLESKEDLHVEQVSGSRKNRAFRKAVSSFLK</sequence>
<organism evidence="1 2">
    <name type="scientific">Oryza meyeriana var. granulata</name>
    <dbReference type="NCBI Taxonomy" id="110450"/>
    <lineage>
        <taxon>Eukaryota</taxon>
        <taxon>Viridiplantae</taxon>
        <taxon>Streptophyta</taxon>
        <taxon>Embryophyta</taxon>
        <taxon>Tracheophyta</taxon>
        <taxon>Spermatophyta</taxon>
        <taxon>Magnoliopsida</taxon>
        <taxon>Liliopsida</taxon>
        <taxon>Poales</taxon>
        <taxon>Poaceae</taxon>
        <taxon>BOP clade</taxon>
        <taxon>Oryzoideae</taxon>
        <taxon>Oryzeae</taxon>
        <taxon>Oryzinae</taxon>
        <taxon>Oryza</taxon>
        <taxon>Oryza meyeriana</taxon>
    </lineage>
</organism>
<dbReference type="AlphaFoldDB" id="A0A6G1CXN6"/>
<comment type="caution">
    <text evidence="1">The sequence shown here is derived from an EMBL/GenBank/DDBJ whole genome shotgun (WGS) entry which is preliminary data.</text>
</comment>